<evidence type="ECO:0000313" key="2">
    <source>
        <dbReference type="Proteomes" id="UP000478463"/>
    </source>
</evidence>
<dbReference type="RefSeq" id="WP_160941410.1">
    <property type="nucleotide sequence ID" value="NZ_CP063310.1"/>
</dbReference>
<reference evidence="1 2" key="1">
    <citation type="submission" date="2020-10" db="EMBL/GenBank/DDBJ databases">
        <title>Eggerthella sp. nov., isolated from human feces.</title>
        <authorList>
            <person name="Yajun G."/>
        </authorList>
    </citation>
    <scope>NUCLEOTIDE SEQUENCE [LARGE SCALE GENOMIC DNA]</scope>
    <source>
        <strain evidence="1 2">HF-1101</strain>
    </source>
</reference>
<dbReference type="Proteomes" id="UP000478463">
    <property type="component" value="Chromosome"/>
</dbReference>
<dbReference type="KEGG" id="egd:GS424_015860"/>
<accession>A0A6L7IT18</accession>
<dbReference type="EMBL" id="CP063310">
    <property type="protein sequence ID" value="QOS67954.1"/>
    <property type="molecule type" value="Genomic_DNA"/>
</dbReference>
<evidence type="ECO:0000313" key="1">
    <source>
        <dbReference type="EMBL" id="QOS67954.1"/>
    </source>
</evidence>
<organism evidence="1 2">
    <name type="scientific">Eggerthella guodeyinii</name>
    <dbReference type="NCBI Taxonomy" id="2690837"/>
    <lineage>
        <taxon>Bacteria</taxon>
        <taxon>Bacillati</taxon>
        <taxon>Actinomycetota</taxon>
        <taxon>Coriobacteriia</taxon>
        <taxon>Eggerthellales</taxon>
        <taxon>Eggerthellaceae</taxon>
        <taxon>Eggerthella</taxon>
    </lineage>
</organism>
<name>A0A6L7IT18_9ACTN</name>
<gene>
    <name evidence="1" type="ORF">GS424_015860</name>
</gene>
<dbReference type="AlphaFoldDB" id="A0A6L7IT18"/>
<protein>
    <submittedName>
        <fullName evidence="1">Uncharacterized protein</fullName>
    </submittedName>
</protein>
<sequence>MFKYKDPLPENPFCKWTERISGAAGIDAEELARSLGASVVEHMETQCSIAVSAQYDDIQTGGLLSKKVQPGILFKFTERSNYCGFLVGLNKVAGILEVAIVQHGSPSAGMQRLNVAESKGAFSVGGALRKAVTDTAAVEEERMYYSALNQTIQDIVESWIE</sequence>
<proteinExistence type="predicted"/>